<proteinExistence type="predicted"/>
<evidence type="ECO:0000313" key="3">
    <source>
        <dbReference type="Proteomes" id="UP000662814"/>
    </source>
</evidence>
<feature type="transmembrane region" description="Helical" evidence="1">
    <location>
        <begin position="406"/>
        <end position="427"/>
    </location>
</feature>
<evidence type="ECO:0000256" key="1">
    <source>
        <dbReference type="SAM" id="Phobius"/>
    </source>
</evidence>
<gene>
    <name evidence="2" type="ORF">HCR76_13370</name>
</gene>
<sequence length="465" mass="50185">MHVEWWSILPFVALLLCIAVLPLIPATEKAWDHNLVKLIVALVLGVPIALWFTFAGHQGIVTGALIEYSQFIVLLGSLFVASGGIFLSGDIKATPRNNTIFLAIGGVLASFIGTTGAAMLLIRPILNTNQERKHRVHTVVFTIFIVANCGGLLTPLGDPPLFLGMLRGVPFEWTLGLWPYWLFVNVMLLLTFYALDKRSYATESAETIENDNAAQTKLGLRGGSGLLFLAVIIVAVAFVPSVDAHAIEHGTAEFADCIPWREIVMIAAAVGSLLIGNRAARYVDNKFTWAPILEVAALFIGIFLTMMPALEYLGQVAPKLPLTNITLFIFSGGLSSVLDNAPTYATFFEMASHVDGQNLVAGVPEILLIAISLGSVLGGAMTYIGNGPNFMTKSVADSAGVSMPSFGGYIRWSLTYLAPVLVAMVLMFLTDGLWWKVLGLVLSLLLVARAVWMIAKPARERTPQA</sequence>
<name>A0ABX6YGQ5_9MICO</name>
<accession>A0ABX6YGQ5</accession>
<feature type="transmembrane region" description="Helical" evidence="1">
    <location>
        <begin position="36"/>
        <end position="56"/>
    </location>
</feature>
<keyword evidence="1" id="KW-0812">Transmembrane</keyword>
<organism evidence="2 3">
    <name type="scientific">Paramicrobacterium chengjingii</name>
    <dbReference type="NCBI Taxonomy" id="2769067"/>
    <lineage>
        <taxon>Bacteria</taxon>
        <taxon>Bacillati</taxon>
        <taxon>Actinomycetota</taxon>
        <taxon>Actinomycetes</taxon>
        <taxon>Micrococcales</taxon>
        <taxon>Microbacteriaceae</taxon>
        <taxon>Paramicrobacterium</taxon>
    </lineage>
</organism>
<keyword evidence="3" id="KW-1185">Reference proteome</keyword>
<feature type="transmembrane region" description="Helical" evidence="1">
    <location>
        <begin position="138"/>
        <end position="157"/>
    </location>
</feature>
<dbReference type="Pfam" id="PF16980">
    <property type="entry name" value="CitMHS_2"/>
    <property type="match status" value="1"/>
</dbReference>
<keyword evidence="1" id="KW-0472">Membrane</keyword>
<reference evidence="2 3" key="1">
    <citation type="submission" date="2020-12" db="EMBL/GenBank/DDBJ databases">
        <title>Microbacterium sp. HY060.</title>
        <authorList>
            <person name="Zhou J."/>
        </authorList>
    </citation>
    <scope>NUCLEOTIDE SEQUENCE [LARGE SCALE GENOMIC DNA]</scope>
    <source>
        <strain evidence="2 3">HY60</strain>
    </source>
</reference>
<feature type="transmembrane region" description="Helical" evidence="1">
    <location>
        <begin position="366"/>
        <end position="385"/>
    </location>
</feature>
<feature type="transmembrane region" description="Helical" evidence="1">
    <location>
        <begin position="258"/>
        <end position="275"/>
    </location>
</feature>
<dbReference type="EMBL" id="CP061169">
    <property type="protein sequence ID" value="QPZ37795.1"/>
    <property type="molecule type" value="Genomic_DNA"/>
</dbReference>
<feature type="transmembrane region" description="Helical" evidence="1">
    <location>
        <begin position="287"/>
        <end position="310"/>
    </location>
</feature>
<feature type="transmembrane region" description="Helical" evidence="1">
    <location>
        <begin position="177"/>
        <end position="195"/>
    </location>
</feature>
<dbReference type="InterPro" id="IPR031566">
    <property type="entry name" value="CitMHS_2"/>
</dbReference>
<dbReference type="Proteomes" id="UP000662814">
    <property type="component" value="Chromosome"/>
</dbReference>
<protein>
    <submittedName>
        <fullName evidence="2">Sodium:proton antiporter</fullName>
    </submittedName>
</protein>
<evidence type="ECO:0000313" key="2">
    <source>
        <dbReference type="EMBL" id="QPZ37795.1"/>
    </source>
</evidence>
<keyword evidence="1" id="KW-1133">Transmembrane helix</keyword>
<feature type="transmembrane region" description="Helical" evidence="1">
    <location>
        <begin position="100"/>
        <end position="126"/>
    </location>
</feature>
<feature type="transmembrane region" description="Helical" evidence="1">
    <location>
        <begin position="433"/>
        <end position="455"/>
    </location>
</feature>
<feature type="transmembrane region" description="Helical" evidence="1">
    <location>
        <begin position="68"/>
        <end position="88"/>
    </location>
</feature>
<dbReference type="RefSeq" id="WP_166991405.1">
    <property type="nucleotide sequence ID" value="NZ_CP061169.1"/>
</dbReference>
<feature type="transmembrane region" description="Helical" evidence="1">
    <location>
        <begin position="226"/>
        <end position="246"/>
    </location>
</feature>